<feature type="compositionally biased region" description="Basic and acidic residues" evidence="1">
    <location>
        <begin position="234"/>
        <end position="243"/>
    </location>
</feature>
<protein>
    <recommendedName>
        <fullName evidence="4">Kinetochore protein</fullName>
    </recommendedName>
</protein>
<proteinExistence type="predicted"/>
<dbReference type="AlphaFoldDB" id="A0A8E2FAN7"/>
<dbReference type="GO" id="GO:0031511">
    <property type="term" value="C:Mis6-Sim4 complex"/>
    <property type="evidence" value="ECO:0007669"/>
    <property type="project" value="InterPro"/>
</dbReference>
<sequence>MATNHHTIIALKSSFLRTQTRILSQQLQPSERWLGGDEGTGNIPESIIRDVTREVNRRLRRHTKVAYGSLSIRHVAEQIDELYWSSAAPDLGLQDSEAEYDEEETISNVLRVGDNLRLDENIAKLPPVWDISSPPPIAEDDRPIDQEAYTTMLTRLHSLSAQRLNLAQKISTYRTLLTLLKPYRNPQTTIQPNLITRDAALNVELTKTQTLAIRVTGRISEKFGEGQEQAGRQEGGENDRGEVMEEIEDEDVKLENVIASW</sequence>
<gene>
    <name evidence="2" type="ORF">AOQ84DRAFT_332231</name>
</gene>
<dbReference type="OrthoDB" id="21214at2759"/>
<feature type="region of interest" description="Disordered" evidence="1">
    <location>
        <begin position="222"/>
        <end position="247"/>
    </location>
</feature>
<dbReference type="Proteomes" id="UP000250140">
    <property type="component" value="Unassembled WGS sequence"/>
</dbReference>
<dbReference type="Pfam" id="PF13093">
    <property type="entry name" value="FTA4"/>
    <property type="match status" value="1"/>
</dbReference>
<name>A0A8E2FAN7_9PEZI</name>
<evidence type="ECO:0008006" key="4">
    <source>
        <dbReference type="Google" id="ProtNLM"/>
    </source>
</evidence>
<dbReference type="EMBL" id="KV748683">
    <property type="protein sequence ID" value="OCL13675.1"/>
    <property type="molecule type" value="Genomic_DNA"/>
</dbReference>
<reference evidence="2 3" key="1">
    <citation type="journal article" date="2016" name="Nat. Commun.">
        <title>Ectomycorrhizal ecology is imprinted in the genome of the dominant symbiotic fungus Cenococcum geophilum.</title>
        <authorList>
            <consortium name="DOE Joint Genome Institute"/>
            <person name="Peter M."/>
            <person name="Kohler A."/>
            <person name="Ohm R.A."/>
            <person name="Kuo A."/>
            <person name="Krutzmann J."/>
            <person name="Morin E."/>
            <person name="Arend M."/>
            <person name="Barry K.W."/>
            <person name="Binder M."/>
            <person name="Choi C."/>
            <person name="Clum A."/>
            <person name="Copeland A."/>
            <person name="Grisel N."/>
            <person name="Haridas S."/>
            <person name="Kipfer T."/>
            <person name="LaButti K."/>
            <person name="Lindquist E."/>
            <person name="Lipzen A."/>
            <person name="Maire R."/>
            <person name="Meier B."/>
            <person name="Mihaltcheva S."/>
            <person name="Molinier V."/>
            <person name="Murat C."/>
            <person name="Poggeler S."/>
            <person name="Quandt C.A."/>
            <person name="Sperisen C."/>
            <person name="Tritt A."/>
            <person name="Tisserant E."/>
            <person name="Crous P.W."/>
            <person name="Henrissat B."/>
            <person name="Nehls U."/>
            <person name="Egli S."/>
            <person name="Spatafora J.W."/>
            <person name="Grigoriev I.V."/>
            <person name="Martin F.M."/>
        </authorList>
    </citation>
    <scope>NUCLEOTIDE SEQUENCE [LARGE SCALE GENOMIC DNA]</scope>
    <source>
        <strain evidence="2 3">CBS 207.34</strain>
    </source>
</reference>
<dbReference type="PANTHER" id="PTHR42040">
    <property type="entry name" value="INNER KINETOCHORE SUBUNIT FTA4"/>
    <property type="match status" value="1"/>
</dbReference>
<evidence type="ECO:0000313" key="2">
    <source>
        <dbReference type="EMBL" id="OCL13675.1"/>
    </source>
</evidence>
<accession>A0A8E2FAN7</accession>
<keyword evidence="3" id="KW-1185">Reference proteome</keyword>
<dbReference type="PANTHER" id="PTHR42040:SF1">
    <property type="entry name" value="INNER KINETOCHORE SUBUNIT FTA4"/>
    <property type="match status" value="1"/>
</dbReference>
<evidence type="ECO:0000313" key="3">
    <source>
        <dbReference type="Proteomes" id="UP000250140"/>
    </source>
</evidence>
<dbReference type="InterPro" id="IPR025207">
    <property type="entry name" value="Sim4_Fta4"/>
</dbReference>
<organism evidence="2 3">
    <name type="scientific">Glonium stellatum</name>
    <dbReference type="NCBI Taxonomy" id="574774"/>
    <lineage>
        <taxon>Eukaryota</taxon>
        <taxon>Fungi</taxon>
        <taxon>Dikarya</taxon>
        <taxon>Ascomycota</taxon>
        <taxon>Pezizomycotina</taxon>
        <taxon>Dothideomycetes</taxon>
        <taxon>Pleosporomycetidae</taxon>
        <taxon>Gloniales</taxon>
        <taxon>Gloniaceae</taxon>
        <taxon>Glonium</taxon>
    </lineage>
</organism>
<evidence type="ECO:0000256" key="1">
    <source>
        <dbReference type="SAM" id="MobiDB-lite"/>
    </source>
</evidence>